<dbReference type="PANTHER" id="PTHR44259">
    <property type="entry name" value="OS07G0183000 PROTEIN-RELATED"/>
    <property type="match status" value="1"/>
</dbReference>
<organism evidence="2 3">
    <name type="scientific">Apium graveolens</name>
    <name type="common">Celery</name>
    <dbReference type="NCBI Taxonomy" id="4045"/>
    <lineage>
        <taxon>Eukaryota</taxon>
        <taxon>Viridiplantae</taxon>
        <taxon>Streptophyta</taxon>
        <taxon>Embryophyta</taxon>
        <taxon>Tracheophyta</taxon>
        <taxon>Spermatophyta</taxon>
        <taxon>Magnoliopsida</taxon>
        <taxon>eudicotyledons</taxon>
        <taxon>Gunneridae</taxon>
        <taxon>Pentapetalae</taxon>
        <taxon>asterids</taxon>
        <taxon>campanulids</taxon>
        <taxon>Apiales</taxon>
        <taxon>Apiaceae</taxon>
        <taxon>Apioideae</taxon>
        <taxon>apioid superclade</taxon>
        <taxon>Apieae</taxon>
        <taxon>Apium</taxon>
    </lineage>
</organism>
<keyword evidence="3" id="KW-1185">Reference proteome</keyword>
<dbReference type="Pfam" id="PF03478">
    <property type="entry name" value="Beta-prop_KIB1-4"/>
    <property type="match status" value="1"/>
</dbReference>
<evidence type="ECO:0000313" key="2">
    <source>
        <dbReference type="EMBL" id="KAF1002704.1"/>
    </source>
</evidence>
<sequence length="448" mass="51806">MSWADLPVDLLFLIFGFLRDHTNIHNSLPMTFYFNDIVYETWMFRTLSKTTWTAMFNYQNKEKEAIRNILDLYQCLAVCRSWRFVAKQVWQTRVLSTTPWLLFHVDASEKIFVKTNLNKCLVTANNNNDDSEHGWIAQVVKSLSSVVTGRNLNLFRLETYASYDGWLLLGNSRNPPVLYNPITSHLLQLPRLPRGCLLDLDVKFVSSGDSPADDKCIICIKLSKSINFCNAKAYDNHNTILAFCRPSVSTSWIVLGEKEKVEDVIFNGGKFYSIVRGGELFVYNSDIINGNTSFCNDQTWKEMKIAESVFNTKSLLRSDDCWFYLVESTQRELLMIMRTIGKDNYFTKSIRVFKLNKRRNYCHQYYWKEISSLHKKESIILLRNEGMSISVNDQNGYKSNSIYFYEGHCGHSTTYGIYDLGSRKICQKTEDAACINAKLFTPSKVSKV</sequence>
<dbReference type="EMBL" id="WRXP01000554">
    <property type="protein sequence ID" value="KAF1002704.1"/>
    <property type="molecule type" value="Genomic_DNA"/>
</dbReference>
<dbReference type="InterPro" id="IPR050942">
    <property type="entry name" value="F-box_BR-signaling"/>
</dbReference>
<dbReference type="AlphaFoldDB" id="A0A6L5BEZ7"/>
<dbReference type="InterPro" id="IPR005174">
    <property type="entry name" value="KIB1-4_b-propeller"/>
</dbReference>
<name>A0A6L5BEZ7_APIGR</name>
<proteinExistence type="predicted"/>
<evidence type="ECO:0000313" key="3">
    <source>
        <dbReference type="Proteomes" id="UP000593563"/>
    </source>
</evidence>
<dbReference type="Proteomes" id="UP000593563">
    <property type="component" value="Unassembled WGS sequence"/>
</dbReference>
<comment type="caution">
    <text evidence="2">The sequence shown here is derived from an EMBL/GenBank/DDBJ whole genome shotgun (WGS) entry which is preliminary data.</text>
</comment>
<protein>
    <recommendedName>
        <fullName evidence="1">KIB1-4 beta-propeller domain-containing protein</fullName>
    </recommendedName>
</protein>
<dbReference type="Gene3D" id="1.20.1280.50">
    <property type="match status" value="1"/>
</dbReference>
<gene>
    <name evidence="2" type="ORF">AG4045_008310</name>
</gene>
<evidence type="ECO:0000259" key="1">
    <source>
        <dbReference type="Pfam" id="PF03478"/>
    </source>
</evidence>
<reference evidence="2" key="1">
    <citation type="submission" date="2020-01" db="EMBL/GenBank/DDBJ databases">
        <title>The Celery Genome Sequence Reveals Sequential Paleo-tetraploidization, Resistance Gene Elimination, Karyotype Evolution, and Functional Innovation in Apiales.</title>
        <authorList>
            <person name="Song X."/>
        </authorList>
    </citation>
    <scope>NUCLEOTIDE SEQUENCE</scope>
    <source>
        <tissue evidence="2">Leaf</tissue>
    </source>
</reference>
<accession>A0A6L5BEZ7</accession>
<feature type="domain" description="KIB1-4 beta-propeller" evidence="1">
    <location>
        <begin position="157"/>
        <end position="419"/>
    </location>
</feature>